<keyword evidence="3" id="KW-1185">Reference proteome</keyword>
<dbReference type="Proteomes" id="UP000036932">
    <property type="component" value="Unassembled WGS sequence"/>
</dbReference>
<dbReference type="PROSITE" id="PS51186">
    <property type="entry name" value="GNAT"/>
    <property type="match status" value="1"/>
</dbReference>
<dbReference type="InterPro" id="IPR016181">
    <property type="entry name" value="Acyl_CoA_acyltransferase"/>
</dbReference>
<evidence type="ECO:0000313" key="3">
    <source>
        <dbReference type="Proteomes" id="UP000036932"/>
    </source>
</evidence>
<dbReference type="OrthoDB" id="2858212at2"/>
<dbReference type="AlphaFoldDB" id="A0A0M1P4Q3"/>
<gene>
    <name evidence="2" type="ORF">AM231_07475</name>
</gene>
<proteinExistence type="predicted"/>
<dbReference type="GO" id="GO:0016747">
    <property type="term" value="F:acyltransferase activity, transferring groups other than amino-acyl groups"/>
    <property type="evidence" value="ECO:0007669"/>
    <property type="project" value="InterPro"/>
</dbReference>
<dbReference type="Pfam" id="PF13508">
    <property type="entry name" value="Acetyltransf_7"/>
    <property type="match status" value="1"/>
</dbReference>
<sequence length="282" mass="32508">MEYRLVKSDRTMFSKYFATYYKNNWFRPSWDDLTKVLSNSDDGYWVFAGDDKAAGVYLPDLSIGLVFGISPYSITTELIHFLKRHAFTTWNLTKELHAYNVLDEQESAYRDAGFVWVGSRQCMLRPTEQLETSININYVDRRPAIEDMSRIAEVFSKAYANGPDEREEGVYADDLVRYFDHVPEKLLKASSVICDRTTEEVAGVCLISIWEGLPLVYSIAVLQQHRGKGLAIAMLEKALTVLELEYPVLRLFVTRGNQAELLYRKKGFLSGGEYHHYKYTIE</sequence>
<dbReference type="PATRIC" id="fig|1705565.3.peg.3415"/>
<dbReference type="RefSeq" id="WP_054402047.1">
    <property type="nucleotide sequence ID" value="NZ_LIUT01000001.1"/>
</dbReference>
<organism evidence="2 3">
    <name type="scientific">Paenibacillus solani</name>
    <dbReference type="NCBI Taxonomy" id="1705565"/>
    <lineage>
        <taxon>Bacteria</taxon>
        <taxon>Bacillati</taxon>
        <taxon>Bacillota</taxon>
        <taxon>Bacilli</taxon>
        <taxon>Bacillales</taxon>
        <taxon>Paenibacillaceae</taxon>
        <taxon>Paenibacillus</taxon>
    </lineage>
</organism>
<reference evidence="3" key="1">
    <citation type="submission" date="2015-08" db="EMBL/GenBank/DDBJ databases">
        <title>Genome sequencing project for genomic taxonomy and phylogenomics of Bacillus-like bacteria.</title>
        <authorList>
            <person name="Liu B."/>
            <person name="Wang J."/>
            <person name="Zhu Y."/>
            <person name="Liu G."/>
            <person name="Chen Q."/>
            <person name="Chen Z."/>
            <person name="Lan J."/>
            <person name="Che J."/>
            <person name="Ge C."/>
            <person name="Shi H."/>
            <person name="Pan Z."/>
            <person name="Liu X."/>
        </authorList>
    </citation>
    <scope>NUCLEOTIDE SEQUENCE [LARGE SCALE GENOMIC DNA]</scope>
    <source>
        <strain evidence="3">FJAT-22460</strain>
    </source>
</reference>
<name>A0A0M1P4Q3_9BACL</name>
<evidence type="ECO:0000259" key="1">
    <source>
        <dbReference type="PROSITE" id="PS51186"/>
    </source>
</evidence>
<protein>
    <recommendedName>
        <fullName evidence="1">N-acetyltransferase domain-containing protein</fullName>
    </recommendedName>
</protein>
<evidence type="ECO:0000313" key="2">
    <source>
        <dbReference type="EMBL" id="KOR89024.1"/>
    </source>
</evidence>
<dbReference type="CDD" id="cd04301">
    <property type="entry name" value="NAT_SF"/>
    <property type="match status" value="1"/>
</dbReference>
<dbReference type="InterPro" id="IPR000182">
    <property type="entry name" value="GNAT_dom"/>
</dbReference>
<accession>A0A0M1P4Q3</accession>
<feature type="domain" description="N-acetyltransferase" evidence="1">
    <location>
        <begin position="136"/>
        <end position="282"/>
    </location>
</feature>
<dbReference type="Gene3D" id="3.40.630.30">
    <property type="match status" value="1"/>
</dbReference>
<dbReference type="EMBL" id="LIUT01000001">
    <property type="protein sequence ID" value="KOR89024.1"/>
    <property type="molecule type" value="Genomic_DNA"/>
</dbReference>
<comment type="caution">
    <text evidence="2">The sequence shown here is derived from an EMBL/GenBank/DDBJ whole genome shotgun (WGS) entry which is preliminary data.</text>
</comment>
<dbReference type="SUPFAM" id="SSF55729">
    <property type="entry name" value="Acyl-CoA N-acyltransferases (Nat)"/>
    <property type="match status" value="1"/>
</dbReference>